<comment type="catalytic activity">
    <reaction evidence="1">
        <text>GDP-alpha-D-mannose + H2O = alpha-D-mannose 1-phosphate + GMP + 2 H(+)</text>
        <dbReference type="Rhea" id="RHEA:27978"/>
        <dbReference type="ChEBI" id="CHEBI:15377"/>
        <dbReference type="ChEBI" id="CHEBI:15378"/>
        <dbReference type="ChEBI" id="CHEBI:57527"/>
        <dbReference type="ChEBI" id="CHEBI:58115"/>
        <dbReference type="ChEBI" id="CHEBI:58409"/>
    </reaction>
</comment>
<dbReference type="PRINTS" id="PR00502">
    <property type="entry name" value="NUDIXFAMILY"/>
</dbReference>
<evidence type="ECO:0000256" key="8">
    <source>
        <dbReference type="RuleBase" id="RU003476"/>
    </source>
</evidence>
<evidence type="ECO:0000313" key="11">
    <source>
        <dbReference type="Proteomes" id="UP000238348"/>
    </source>
</evidence>
<protein>
    <recommendedName>
        <fullName evidence="4">GDP-mannose pyrophosphatase</fullName>
    </recommendedName>
    <alternativeName>
        <fullName evidence="6">GDP-mannose hydrolase</fullName>
    </alternativeName>
    <alternativeName>
        <fullName evidence="7">GDPMK</fullName>
    </alternativeName>
</protein>
<dbReference type="Proteomes" id="UP000238348">
    <property type="component" value="Chromosome"/>
</dbReference>
<evidence type="ECO:0000256" key="2">
    <source>
        <dbReference type="ARBA" id="ARBA00001946"/>
    </source>
</evidence>
<organism evidence="10 11">
    <name type="scientific">Sorangium cellulosum</name>
    <name type="common">Polyangium cellulosum</name>
    <dbReference type="NCBI Taxonomy" id="56"/>
    <lineage>
        <taxon>Bacteria</taxon>
        <taxon>Pseudomonadati</taxon>
        <taxon>Myxococcota</taxon>
        <taxon>Polyangia</taxon>
        <taxon>Polyangiales</taxon>
        <taxon>Polyangiaceae</taxon>
        <taxon>Sorangium</taxon>
    </lineage>
</organism>
<dbReference type="AlphaFoldDB" id="A0A2L0EPQ8"/>
<name>A0A2L0EPQ8_SORCE</name>
<evidence type="ECO:0000256" key="4">
    <source>
        <dbReference type="ARBA" id="ARBA00016377"/>
    </source>
</evidence>
<dbReference type="OrthoDB" id="177518at2"/>
<keyword evidence="5 8" id="KW-0378">Hydrolase</keyword>
<dbReference type="EMBL" id="CP012673">
    <property type="protein sequence ID" value="AUX41276.1"/>
    <property type="molecule type" value="Genomic_DNA"/>
</dbReference>
<dbReference type="Gene3D" id="3.90.79.10">
    <property type="entry name" value="Nucleoside Triphosphate Pyrophosphohydrolase"/>
    <property type="match status" value="1"/>
</dbReference>
<gene>
    <name evidence="10" type="primary">nudF</name>
    <name evidence="10" type="ORF">SOCE26_026860</name>
</gene>
<proteinExistence type="inferred from homology"/>
<comment type="similarity">
    <text evidence="3">Belongs to the Nudix hydrolase family. NudK subfamily.</text>
</comment>
<evidence type="ECO:0000256" key="5">
    <source>
        <dbReference type="ARBA" id="ARBA00022801"/>
    </source>
</evidence>
<dbReference type="PANTHER" id="PTHR11839:SF18">
    <property type="entry name" value="NUDIX HYDROLASE DOMAIN-CONTAINING PROTEIN"/>
    <property type="match status" value="1"/>
</dbReference>
<feature type="domain" description="Nudix hydrolase" evidence="9">
    <location>
        <begin position="41"/>
        <end position="177"/>
    </location>
</feature>
<dbReference type="SUPFAM" id="SSF55811">
    <property type="entry name" value="Nudix"/>
    <property type="match status" value="1"/>
</dbReference>
<dbReference type="GO" id="GO:0016462">
    <property type="term" value="F:pyrophosphatase activity"/>
    <property type="evidence" value="ECO:0007669"/>
    <property type="project" value="UniProtKB-ARBA"/>
</dbReference>
<evidence type="ECO:0000256" key="6">
    <source>
        <dbReference type="ARBA" id="ARBA00032162"/>
    </source>
</evidence>
<dbReference type="PROSITE" id="PS00893">
    <property type="entry name" value="NUDIX_BOX"/>
    <property type="match status" value="1"/>
</dbReference>
<dbReference type="InterPro" id="IPR000086">
    <property type="entry name" value="NUDIX_hydrolase_dom"/>
</dbReference>
<dbReference type="GO" id="GO:0006753">
    <property type="term" value="P:nucleoside phosphate metabolic process"/>
    <property type="evidence" value="ECO:0007669"/>
    <property type="project" value="TreeGrafter"/>
</dbReference>
<dbReference type="PROSITE" id="PS51462">
    <property type="entry name" value="NUDIX"/>
    <property type="match status" value="1"/>
</dbReference>
<evidence type="ECO:0000256" key="1">
    <source>
        <dbReference type="ARBA" id="ARBA00000847"/>
    </source>
</evidence>
<comment type="cofactor">
    <cofactor evidence="2">
        <name>Mg(2+)</name>
        <dbReference type="ChEBI" id="CHEBI:18420"/>
    </cofactor>
</comment>
<dbReference type="InterPro" id="IPR020084">
    <property type="entry name" value="NUDIX_hydrolase_CS"/>
</dbReference>
<accession>A0A2L0EPQ8</accession>
<sequence>MAIGRWKALARRVHQHSPWRRIEDVLFELPDGKVRTFSLKKEGCVVSVLAITRERRVVLARQYRPGPDRILDELPAGGVEPGETPEEAAARELLEETGYVARDLLPLGRPLECAYSTIERHAFLAVDCVRQKEQALDETEFIEVVEKPIEDFIAQLREGACTDPEVGWMGLYALGCLKVHA</sequence>
<dbReference type="InterPro" id="IPR015797">
    <property type="entry name" value="NUDIX_hydrolase-like_dom_sf"/>
</dbReference>
<dbReference type="GO" id="GO:0019693">
    <property type="term" value="P:ribose phosphate metabolic process"/>
    <property type="evidence" value="ECO:0007669"/>
    <property type="project" value="TreeGrafter"/>
</dbReference>
<evidence type="ECO:0000256" key="3">
    <source>
        <dbReference type="ARBA" id="ARBA00007275"/>
    </source>
</evidence>
<evidence type="ECO:0000256" key="7">
    <source>
        <dbReference type="ARBA" id="ARBA00032272"/>
    </source>
</evidence>
<dbReference type="Pfam" id="PF00293">
    <property type="entry name" value="NUDIX"/>
    <property type="match status" value="1"/>
</dbReference>
<reference evidence="10 11" key="1">
    <citation type="submission" date="2015-09" db="EMBL/GenBank/DDBJ databases">
        <title>Sorangium comparison.</title>
        <authorList>
            <person name="Zaburannyi N."/>
            <person name="Bunk B."/>
            <person name="Overmann J."/>
            <person name="Mueller R."/>
        </authorList>
    </citation>
    <scope>NUCLEOTIDE SEQUENCE [LARGE SCALE GENOMIC DNA]</scope>
    <source>
        <strain evidence="10 11">So ce26</strain>
    </source>
</reference>
<dbReference type="PANTHER" id="PTHR11839">
    <property type="entry name" value="UDP/ADP-SUGAR PYROPHOSPHATASE"/>
    <property type="match status" value="1"/>
</dbReference>
<evidence type="ECO:0000313" key="10">
    <source>
        <dbReference type="EMBL" id="AUX41276.1"/>
    </source>
</evidence>
<evidence type="ECO:0000259" key="9">
    <source>
        <dbReference type="PROSITE" id="PS51462"/>
    </source>
</evidence>
<dbReference type="InterPro" id="IPR020476">
    <property type="entry name" value="Nudix_hydrolase"/>
</dbReference>
<dbReference type="CDD" id="cd03424">
    <property type="entry name" value="NUDIX_ADPRase_Nudt5_UGPPase_Nudt14"/>
    <property type="match status" value="1"/>
</dbReference>